<feature type="transmembrane region" description="Helical" evidence="5">
    <location>
        <begin position="37"/>
        <end position="58"/>
    </location>
</feature>
<evidence type="ECO:0000256" key="2">
    <source>
        <dbReference type="ARBA" id="ARBA00022692"/>
    </source>
</evidence>
<dbReference type="PANTHER" id="PTHR36926:SF1">
    <property type="entry name" value="COLICIN V PRODUCTION PROTEIN"/>
    <property type="match status" value="1"/>
</dbReference>
<keyword evidence="3 5" id="KW-1133">Transmembrane helix</keyword>
<dbReference type="Proteomes" id="UP001626537">
    <property type="component" value="Chromosome"/>
</dbReference>
<dbReference type="InterPro" id="IPR052719">
    <property type="entry name" value="CvpA-like"/>
</dbReference>
<organism evidence="6 7">
    <name type="scientific">Congregibacter variabilis</name>
    <dbReference type="NCBI Taxonomy" id="3081200"/>
    <lineage>
        <taxon>Bacteria</taxon>
        <taxon>Pseudomonadati</taxon>
        <taxon>Pseudomonadota</taxon>
        <taxon>Gammaproteobacteria</taxon>
        <taxon>Cellvibrionales</taxon>
        <taxon>Halieaceae</taxon>
        <taxon>Congregibacter</taxon>
    </lineage>
</organism>
<evidence type="ECO:0000256" key="1">
    <source>
        <dbReference type="ARBA" id="ARBA00004141"/>
    </source>
</evidence>
<gene>
    <name evidence="6" type="ORF">R0135_03840</name>
</gene>
<dbReference type="Pfam" id="PF02674">
    <property type="entry name" value="Colicin_V"/>
    <property type="match status" value="1"/>
</dbReference>
<keyword evidence="4 5" id="KW-0472">Membrane</keyword>
<proteinExistence type="predicted"/>
<keyword evidence="2 5" id="KW-0812">Transmembrane</keyword>
<feature type="transmembrane region" description="Helical" evidence="5">
    <location>
        <begin position="73"/>
        <end position="98"/>
    </location>
</feature>
<dbReference type="InterPro" id="IPR003825">
    <property type="entry name" value="Colicin-V_CvpA"/>
</dbReference>
<dbReference type="RefSeq" id="WP_407348934.1">
    <property type="nucleotide sequence ID" value="NZ_CP136864.1"/>
</dbReference>
<evidence type="ECO:0000256" key="4">
    <source>
        <dbReference type="ARBA" id="ARBA00023136"/>
    </source>
</evidence>
<protein>
    <submittedName>
        <fullName evidence="6">CvpA family protein</fullName>
    </submittedName>
</protein>
<dbReference type="PANTHER" id="PTHR36926">
    <property type="entry name" value="COLICIN V PRODUCTION PROTEIN"/>
    <property type="match status" value="1"/>
</dbReference>
<dbReference type="EMBL" id="CP136864">
    <property type="protein sequence ID" value="WOJ94299.1"/>
    <property type="molecule type" value="Genomic_DNA"/>
</dbReference>
<sequence length="175" mass="19416">MNDWPQLTLFNGFDWFAVVIVMLSALLSLWRGFVREAISLAGWVVAFIVANLLAVTVADQIGDLIANRTGRYIVAWSLLFVLTLVASSLTAKLFASIVKATGLGILDRMLGSVFGVLRGMLIVMALVFVVREIVPKSEQSLLEESQLMPHIDVMLAWSMRLFDEFRDVEIKGLNA</sequence>
<evidence type="ECO:0000313" key="7">
    <source>
        <dbReference type="Proteomes" id="UP001626537"/>
    </source>
</evidence>
<name>A0ABZ0I449_9GAMM</name>
<reference evidence="6 7" key="1">
    <citation type="submission" date="2023-10" db="EMBL/GenBank/DDBJ databases">
        <title>Two novel species belonging to the OM43/NOR5 clade.</title>
        <authorList>
            <person name="Park M."/>
        </authorList>
    </citation>
    <scope>NUCLEOTIDE SEQUENCE [LARGE SCALE GENOMIC DNA]</scope>
    <source>
        <strain evidence="6 7">IMCC43200</strain>
    </source>
</reference>
<accession>A0ABZ0I449</accession>
<evidence type="ECO:0000313" key="6">
    <source>
        <dbReference type="EMBL" id="WOJ94299.1"/>
    </source>
</evidence>
<keyword evidence="7" id="KW-1185">Reference proteome</keyword>
<comment type="subcellular location">
    <subcellularLocation>
        <location evidence="1">Membrane</location>
        <topology evidence="1">Multi-pass membrane protein</topology>
    </subcellularLocation>
</comment>
<evidence type="ECO:0000256" key="3">
    <source>
        <dbReference type="ARBA" id="ARBA00022989"/>
    </source>
</evidence>
<evidence type="ECO:0000256" key="5">
    <source>
        <dbReference type="SAM" id="Phobius"/>
    </source>
</evidence>
<feature type="transmembrane region" description="Helical" evidence="5">
    <location>
        <begin position="110"/>
        <end position="130"/>
    </location>
</feature>
<feature type="transmembrane region" description="Helical" evidence="5">
    <location>
        <begin position="12"/>
        <end position="30"/>
    </location>
</feature>